<feature type="chain" id="PRO_5047138047" evidence="1">
    <location>
        <begin position="32"/>
        <end position="190"/>
    </location>
</feature>
<keyword evidence="4" id="KW-1185">Reference proteome</keyword>
<evidence type="ECO:0000256" key="1">
    <source>
        <dbReference type="SAM" id="SignalP"/>
    </source>
</evidence>
<organism evidence="3 4">
    <name type="scientific">Streptomyces cavernicola</name>
    <dbReference type="NCBI Taxonomy" id="3043613"/>
    <lineage>
        <taxon>Bacteria</taxon>
        <taxon>Bacillati</taxon>
        <taxon>Actinomycetota</taxon>
        <taxon>Actinomycetes</taxon>
        <taxon>Kitasatosporales</taxon>
        <taxon>Streptomycetaceae</taxon>
        <taxon>Streptomyces</taxon>
    </lineage>
</organism>
<reference evidence="3 4" key="1">
    <citation type="submission" date="2023-05" db="EMBL/GenBank/DDBJ databases">
        <title>Draft genome sequence of Streptomyces sp. B-S-A6 isolated from a cave soil in Thailand.</title>
        <authorList>
            <person name="Chamroensaksri N."/>
            <person name="Muangham S."/>
        </authorList>
    </citation>
    <scope>NUCLEOTIDE SEQUENCE [LARGE SCALE GENOMIC DNA]</scope>
    <source>
        <strain evidence="3 4">B-S-A6</strain>
    </source>
</reference>
<feature type="signal peptide" evidence="1">
    <location>
        <begin position="1"/>
        <end position="31"/>
    </location>
</feature>
<proteinExistence type="predicted"/>
<evidence type="ECO:0000313" key="3">
    <source>
        <dbReference type="EMBL" id="MDI3403769.1"/>
    </source>
</evidence>
<gene>
    <name evidence="3" type="ORF">QIS96_08020</name>
</gene>
<dbReference type="EMBL" id="JASCIQ010000006">
    <property type="protein sequence ID" value="MDI3403769.1"/>
    <property type="molecule type" value="Genomic_DNA"/>
</dbReference>
<feature type="domain" description="DUF4232" evidence="2">
    <location>
        <begin position="47"/>
        <end position="156"/>
    </location>
</feature>
<dbReference type="RefSeq" id="WP_282541715.1">
    <property type="nucleotide sequence ID" value="NZ_JASCIQ010000006.1"/>
</dbReference>
<sequence>MNREGTAMLTRRTATAALAAVLLLTASGAAAGRPAAPEARGKATPQCRANQVRVAAVTVDPEAGGYPNVLHISVTNESKKKCAVDRIPTVTFGELDGPALPEPFGQSGPYVLAPGKSGHAAVRTIEDLDDPETRLVDDITVAGAPAHPGALFTADDLDIDGRIRVWEPVTTWWQPTFAAAEDILENRVEV</sequence>
<accession>A0ABT6S6R1</accession>
<name>A0ABT6S6R1_9ACTN</name>
<evidence type="ECO:0000313" key="4">
    <source>
        <dbReference type="Proteomes" id="UP001223978"/>
    </source>
</evidence>
<comment type="caution">
    <text evidence="3">The sequence shown here is derived from an EMBL/GenBank/DDBJ whole genome shotgun (WGS) entry which is preliminary data.</text>
</comment>
<keyword evidence="1" id="KW-0732">Signal</keyword>
<protein>
    <submittedName>
        <fullName evidence="3">DUF4232 domain-containing protein</fullName>
    </submittedName>
</protein>
<evidence type="ECO:0000259" key="2">
    <source>
        <dbReference type="Pfam" id="PF14016"/>
    </source>
</evidence>
<dbReference type="Proteomes" id="UP001223978">
    <property type="component" value="Unassembled WGS sequence"/>
</dbReference>
<dbReference type="InterPro" id="IPR025326">
    <property type="entry name" value="DUF4232"/>
</dbReference>
<dbReference type="Pfam" id="PF14016">
    <property type="entry name" value="DUF4232"/>
    <property type="match status" value="1"/>
</dbReference>